<feature type="transmembrane region" description="Helical" evidence="9">
    <location>
        <begin position="26"/>
        <end position="46"/>
    </location>
</feature>
<evidence type="ECO:0000259" key="10">
    <source>
        <dbReference type="PROSITE" id="PS50893"/>
    </source>
</evidence>
<feature type="transmembrane region" description="Helical" evidence="9">
    <location>
        <begin position="1179"/>
        <end position="1203"/>
    </location>
</feature>
<feature type="transmembrane region" description="Helical" evidence="9">
    <location>
        <begin position="188"/>
        <end position="208"/>
    </location>
</feature>
<keyword evidence="4" id="KW-0547">Nucleotide-binding</keyword>
<evidence type="ECO:0000256" key="3">
    <source>
        <dbReference type="ARBA" id="ARBA00022692"/>
    </source>
</evidence>
<dbReference type="GO" id="GO:0016020">
    <property type="term" value="C:membrane"/>
    <property type="evidence" value="ECO:0007669"/>
    <property type="project" value="UniProtKB-SubCell"/>
</dbReference>
<keyword evidence="6 9" id="KW-1133">Transmembrane helix</keyword>
<dbReference type="Gene3D" id="1.20.1560.10">
    <property type="entry name" value="ABC transporter type 1, transmembrane domain"/>
    <property type="match status" value="2"/>
</dbReference>
<comment type="subcellular location">
    <subcellularLocation>
        <location evidence="1">Membrane</location>
        <topology evidence="1">Multi-pass membrane protein</topology>
    </subcellularLocation>
</comment>
<dbReference type="GO" id="GO:0140359">
    <property type="term" value="F:ABC-type transporter activity"/>
    <property type="evidence" value="ECO:0007669"/>
    <property type="project" value="InterPro"/>
</dbReference>
<dbReference type="CDD" id="cd03244">
    <property type="entry name" value="ABCC_MRP_domain2"/>
    <property type="match status" value="1"/>
</dbReference>
<feature type="transmembrane region" description="Helical" evidence="9">
    <location>
        <begin position="320"/>
        <end position="344"/>
    </location>
</feature>
<evidence type="ECO:0000256" key="1">
    <source>
        <dbReference type="ARBA" id="ARBA00004141"/>
    </source>
</evidence>
<dbReference type="PANTHER" id="PTHR24223">
    <property type="entry name" value="ATP-BINDING CASSETTE SUB-FAMILY C"/>
    <property type="match status" value="1"/>
</dbReference>
<feature type="transmembrane region" description="Helical" evidence="9">
    <location>
        <begin position="356"/>
        <end position="373"/>
    </location>
</feature>
<dbReference type="EMBL" id="JAKELL010000217">
    <property type="protein sequence ID" value="KAH8978585.1"/>
    <property type="molecule type" value="Genomic_DNA"/>
</dbReference>
<feature type="transmembrane region" description="Helical" evidence="9">
    <location>
        <begin position="540"/>
        <end position="562"/>
    </location>
</feature>
<sequence>MGQVVITPVDIDGSAQKDSSLWTHPLLIPSYLALLSIVVLVTQAVYSSGPVRRLRGEDAATAANRGESGANASATPSRTGFVSTVKDHVEKSGGSIIFLFQVLRFLVVLTLFSLAIFSFVQEEGQQHVSSSSVVSALSKHWGKKHKGKHRHGGGSLTKREWLDLTLCLTHLYAAFLALVAVTARRVRASVASFHLSSLLLGTFSVYAYRNIWPLLTFTLSPVDACEGPMLWVRIGLLAFAAIDPQQVINPEQTASLLSMMLYTFLDPIVFLAYRVPHLSHDMLPPLADYDYTRNLHLDTFSGGPKRHIFWGFMAVFRREYIQLAIFVVIKVFSTLMAPVGMNQLLRYLETRGEGAIVRPWVWVTYLFLGPALGTMAFQWYIFIATGTIVRVTAIVTQLVFEHALRIRVKAETSSSPASTPDATPDARSEASTPDSGSVVEINIVSEEAGGSSEETQSEQSTIAGSSMKGKRKEVAPGSDSGKEDGDEAGDSSNLVGKMNNLVSTDLENLVDGRDFLLLVLYFPLQIVVSVWFLYNILGWSAFVGMALMVALFPIPGTVAGKIQTVQKEAVKRTDARVQAATETMGILRMIKLFGWEPKIAARLAEKREQELRYIKLRQILNLINGNVNFFIPVITMVVTYVTYTAIMKRALTPSAVFSSMAVFDLIRDQLHTIFWMIPMFIQARVSVDRVNDFLHDTELLDEFADANKGSERVMLTDASHFDQDVIGFQNASFTWSNDDADGTLTPSRRRFTLRVQGELLFKRGCFNLIIGPTGAGKTSLLMALLGEMHFVPMSPDSWYHLPREGGVSYAAQESWVQNETIRDNILFGAPYDEERYNNVIYQCGLQRDLSLFDAGDKTEVGEKGLTLSGGQKARVTLARAVYSSSQILILDDVLAALDVHTARWIVEKCFQGDLIRGRTILLVTHNVAMTTPLADYVVSLGKDGRIASRGSVSDALKKDKTLAKELAESTRTIKDDENKIDSQEPDETVKQADGKLILAEEIAEGHVSWDAVKLFIKGLGGAHPVLFWIVFAGGLLLCDTLMTVQTWFMGYWAEQYVIYPPDQVDITFYLTVYGLILLASTTCYTTAYGVYVYGAVRASRTVHRTLIESVLGTTLRRFPNIAALVSTYKFFFDIRARTYLYLPGRNAQISQPPFSLVDGPISNTFSGLIEISTAMLLKFLAVVYLTPVFSVPGIALAVFGAWLGRVYMKAQIAIKREMSNAKAPVLGHFGASVAGLTSIRAYGAQLAFREESYRRIDRYSRAGRSFYNMNRWISLRIDFLGGLFAAGLAAYLIYVPNERSLPSDTGFSLTMAIGFSGMILWWVRVFNDFEVNSEERIILSESVCEEMLIDTTYSLERMHSYINAEQEPKSTKQGIPPAYWPASGDLRVEKLSACYSLDGPKVLHDISFHIKSGERVGVVGRTGSGKVSVLSSIVYWSGLLNTLQSSLTLSLLRCIFTEGSVYYDGKLTSSINLDALRSNITIIPQVPELLSGSLRENLDPFSQYDDATLNGALRASGLFSLQSDDEDGRLTLDSQISSGGGNLSVGQRQILALARAIVRGSKLLILDEATSAIDYKTDTIIQTSLRNELKGDVTLITVAHRLQTIIDADKVMVLDAGRIVEFDKPSELLKLENGRFRSLVDESGDKDLLYSMASSAGKAQGGGTTTTTTS</sequence>
<feature type="transmembrane region" description="Helical" evidence="9">
    <location>
        <begin position="619"/>
        <end position="643"/>
    </location>
</feature>
<evidence type="ECO:0000256" key="5">
    <source>
        <dbReference type="ARBA" id="ARBA00022840"/>
    </source>
</evidence>
<dbReference type="Proteomes" id="UP001201163">
    <property type="component" value="Unassembled WGS sequence"/>
</dbReference>
<dbReference type="SUPFAM" id="SSF90123">
    <property type="entry name" value="ABC transporter transmembrane region"/>
    <property type="match status" value="2"/>
</dbReference>
<reference evidence="12" key="1">
    <citation type="submission" date="2022-01" db="EMBL/GenBank/DDBJ databases">
        <title>Comparative genomics reveals a dynamic genome evolution in the ectomycorrhizal milk-cap (Lactarius) mushrooms.</title>
        <authorList>
            <consortium name="DOE Joint Genome Institute"/>
            <person name="Lebreton A."/>
            <person name="Tang N."/>
            <person name="Kuo A."/>
            <person name="LaButti K."/>
            <person name="Drula E."/>
            <person name="Barry K."/>
            <person name="Clum A."/>
            <person name="Lipzen A."/>
            <person name="Mousain D."/>
            <person name="Ng V."/>
            <person name="Wang R."/>
            <person name="Wang X."/>
            <person name="Dai Y."/>
            <person name="Henrissat B."/>
            <person name="Grigoriev I.V."/>
            <person name="Guerin-Laguette A."/>
            <person name="Yu F."/>
            <person name="Martin F.M."/>
        </authorList>
    </citation>
    <scope>NUCLEOTIDE SEQUENCE</scope>
    <source>
        <strain evidence="12">QP</strain>
    </source>
</reference>
<feature type="transmembrane region" description="Helical" evidence="9">
    <location>
        <begin position="1306"/>
        <end position="1326"/>
    </location>
</feature>
<dbReference type="GO" id="GO:0005524">
    <property type="term" value="F:ATP binding"/>
    <property type="evidence" value="ECO:0007669"/>
    <property type="project" value="UniProtKB-KW"/>
</dbReference>
<dbReference type="InterPro" id="IPR027417">
    <property type="entry name" value="P-loop_NTPase"/>
</dbReference>
<comment type="caution">
    <text evidence="12">The sequence shown here is derived from an EMBL/GenBank/DDBJ whole genome shotgun (WGS) entry which is preliminary data.</text>
</comment>
<dbReference type="CDD" id="cd03250">
    <property type="entry name" value="ABCC_MRP_domain1"/>
    <property type="match status" value="1"/>
</dbReference>
<dbReference type="InterPro" id="IPR017871">
    <property type="entry name" value="ABC_transporter-like_CS"/>
</dbReference>
<gene>
    <name evidence="12" type="ORF">EDB92DRAFT_2119177</name>
</gene>
<dbReference type="FunFam" id="3.40.50.300:FF:000163">
    <property type="entry name" value="Multidrug resistance-associated protein member 4"/>
    <property type="match status" value="1"/>
</dbReference>
<dbReference type="GO" id="GO:0016887">
    <property type="term" value="F:ATP hydrolysis activity"/>
    <property type="evidence" value="ECO:0007669"/>
    <property type="project" value="InterPro"/>
</dbReference>
<feature type="transmembrane region" description="Helical" evidence="9">
    <location>
        <begin position="1068"/>
        <end position="1094"/>
    </location>
</feature>
<dbReference type="SMART" id="SM00382">
    <property type="entry name" value="AAA"/>
    <property type="match status" value="2"/>
</dbReference>
<dbReference type="InterPro" id="IPR003439">
    <property type="entry name" value="ABC_transporter-like_ATP-bd"/>
</dbReference>
<evidence type="ECO:0000256" key="8">
    <source>
        <dbReference type="SAM" id="MobiDB-lite"/>
    </source>
</evidence>
<feature type="transmembrane region" description="Helical" evidence="9">
    <location>
        <begin position="96"/>
        <end position="120"/>
    </location>
</feature>
<evidence type="ECO:0000313" key="13">
    <source>
        <dbReference type="Proteomes" id="UP001201163"/>
    </source>
</evidence>
<feature type="compositionally biased region" description="Low complexity" evidence="8">
    <location>
        <begin position="412"/>
        <end position="425"/>
    </location>
</feature>
<feature type="transmembrane region" description="Helical" evidence="9">
    <location>
        <begin position="1223"/>
        <end position="1248"/>
    </location>
</feature>
<feature type="domain" description="ABC transporter" evidence="10">
    <location>
        <begin position="726"/>
        <end position="968"/>
    </location>
</feature>
<keyword evidence="13" id="KW-1185">Reference proteome</keyword>
<dbReference type="PANTHER" id="PTHR24223:SF356">
    <property type="entry name" value="ATP-BINDING CASSETTE TRANSPORTER ABC4"/>
    <property type="match status" value="1"/>
</dbReference>
<evidence type="ECO:0000256" key="9">
    <source>
        <dbReference type="SAM" id="Phobius"/>
    </source>
</evidence>
<keyword evidence="3 9" id="KW-0812">Transmembrane</keyword>
<evidence type="ECO:0000256" key="4">
    <source>
        <dbReference type="ARBA" id="ARBA00022741"/>
    </source>
</evidence>
<dbReference type="SUPFAM" id="SSF52540">
    <property type="entry name" value="P-loop containing nucleoside triphosphate hydrolases"/>
    <property type="match status" value="2"/>
</dbReference>
<dbReference type="InterPro" id="IPR003593">
    <property type="entry name" value="AAA+_ATPase"/>
</dbReference>
<dbReference type="PROSITE" id="PS00211">
    <property type="entry name" value="ABC_TRANSPORTER_1"/>
    <property type="match status" value="1"/>
</dbReference>
<feature type="compositionally biased region" description="Low complexity" evidence="8">
    <location>
        <begin position="445"/>
        <end position="461"/>
    </location>
</feature>
<evidence type="ECO:0000256" key="2">
    <source>
        <dbReference type="ARBA" id="ARBA00022448"/>
    </source>
</evidence>
<keyword evidence="5" id="KW-0067">ATP-binding</keyword>
<evidence type="ECO:0000313" key="12">
    <source>
        <dbReference type="EMBL" id="KAH8978585.1"/>
    </source>
</evidence>
<evidence type="ECO:0000259" key="11">
    <source>
        <dbReference type="PROSITE" id="PS50929"/>
    </source>
</evidence>
<feature type="domain" description="ABC transporter" evidence="10">
    <location>
        <begin position="1386"/>
        <end position="1641"/>
    </location>
</feature>
<feature type="domain" description="ABC transmembrane type-1" evidence="11">
    <location>
        <begin position="1179"/>
        <end position="1330"/>
    </location>
</feature>
<dbReference type="Gene3D" id="3.40.50.300">
    <property type="entry name" value="P-loop containing nucleotide triphosphate hydrolases"/>
    <property type="match status" value="2"/>
</dbReference>
<feature type="transmembrane region" description="Helical" evidence="9">
    <location>
        <begin position="1025"/>
        <end position="1048"/>
    </location>
</feature>
<feature type="transmembrane region" description="Helical" evidence="9">
    <location>
        <begin position="515"/>
        <end position="534"/>
    </location>
</feature>
<feature type="transmembrane region" description="Helical" evidence="9">
    <location>
        <begin position="1273"/>
        <end position="1294"/>
    </location>
</feature>
<keyword evidence="2" id="KW-0813">Transport</keyword>
<dbReference type="Pfam" id="PF00664">
    <property type="entry name" value="ABC_membrane"/>
    <property type="match status" value="2"/>
</dbReference>
<dbReference type="CDD" id="cd18596">
    <property type="entry name" value="ABC_6TM_VMR1_D1_like"/>
    <property type="match status" value="1"/>
</dbReference>
<dbReference type="InterPro" id="IPR050173">
    <property type="entry name" value="ABC_transporter_C-like"/>
</dbReference>
<dbReference type="PROSITE" id="PS50893">
    <property type="entry name" value="ABC_TRANSPORTER_2"/>
    <property type="match status" value="2"/>
</dbReference>
<name>A0AAD4Q7L3_9AGAM</name>
<feature type="transmembrane region" description="Helical" evidence="9">
    <location>
        <begin position="161"/>
        <end position="181"/>
    </location>
</feature>
<protein>
    <submittedName>
        <fullName evidence="12">Uncharacterized protein</fullName>
    </submittedName>
</protein>
<dbReference type="InterPro" id="IPR036640">
    <property type="entry name" value="ABC1_TM_sf"/>
</dbReference>
<proteinExistence type="predicted"/>
<dbReference type="PROSITE" id="PS50929">
    <property type="entry name" value="ABC_TM1F"/>
    <property type="match status" value="2"/>
</dbReference>
<dbReference type="CDD" id="cd18604">
    <property type="entry name" value="ABC_6TM_VMR1_D2_like"/>
    <property type="match status" value="1"/>
</dbReference>
<evidence type="ECO:0000256" key="7">
    <source>
        <dbReference type="ARBA" id="ARBA00023136"/>
    </source>
</evidence>
<feature type="transmembrane region" description="Helical" evidence="9">
    <location>
        <begin position="256"/>
        <end position="275"/>
    </location>
</feature>
<accession>A0AAD4Q7L3</accession>
<organism evidence="12 13">
    <name type="scientific">Lactarius akahatsu</name>
    <dbReference type="NCBI Taxonomy" id="416441"/>
    <lineage>
        <taxon>Eukaryota</taxon>
        <taxon>Fungi</taxon>
        <taxon>Dikarya</taxon>
        <taxon>Basidiomycota</taxon>
        <taxon>Agaricomycotina</taxon>
        <taxon>Agaricomycetes</taxon>
        <taxon>Russulales</taxon>
        <taxon>Russulaceae</taxon>
        <taxon>Lactarius</taxon>
    </lineage>
</organism>
<dbReference type="Pfam" id="PF00005">
    <property type="entry name" value="ABC_tran"/>
    <property type="match status" value="2"/>
</dbReference>
<feature type="domain" description="ABC transmembrane type-1" evidence="11">
    <location>
        <begin position="321"/>
        <end position="682"/>
    </location>
</feature>
<evidence type="ECO:0000256" key="6">
    <source>
        <dbReference type="ARBA" id="ARBA00022989"/>
    </source>
</evidence>
<dbReference type="InterPro" id="IPR011527">
    <property type="entry name" value="ABC1_TM_dom"/>
</dbReference>
<keyword evidence="7 9" id="KW-0472">Membrane</keyword>
<feature type="region of interest" description="Disordered" evidence="8">
    <location>
        <begin position="411"/>
        <end position="494"/>
    </location>
</feature>